<reference evidence="3" key="1">
    <citation type="submission" date="2021-03" db="EMBL/GenBank/DDBJ databases">
        <authorList>
            <person name="Bekaert M."/>
        </authorList>
    </citation>
    <scope>NUCLEOTIDE SEQUENCE</scope>
</reference>
<evidence type="ECO:0000259" key="2">
    <source>
        <dbReference type="PROSITE" id="PS51676"/>
    </source>
</evidence>
<dbReference type="InterPro" id="IPR002713">
    <property type="entry name" value="FF_domain"/>
</dbReference>
<evidence type="ECO:0000313" key="3">
    <source>
        <dbReference type="EMBL" id="CAG2241363.1"/>
    </source>
</evidence>
<dbReference type="InterPro" id="IPR036517">
    <property type="entry name" value="FF_domain_sf"/>
</dbReference>
<feature type="compositionally biased region" description="Low complexity" evidence="1">
    <location>
        <begin position="329"/>
        <end position="338"/>
    </location>
</feature>
<sequence>MEKEGKHVILMSSLIRPSSYTPGEARQRRIILKTPVSQNSRQGRRTVTSASSRLRRSRRETESDPYSTENSRQNTKDLDLHDVPDDELIAKHGINIDKQYGSKKRENKNWKDQKLCRKCMKKPDKGFSIDLTHQFEDLAYVIAEDKRAIGLDSGNIKLTYNSLIEKAEAREKERLKEEARKLRKIESSFRNLLKSGPAQIDESSRWEDVREKLEKDSAYQAVTVESERIRLFREYQQILEESCSHHHSRKKKTKKHKTRRSRSKSKSQSESEAETVASSSRHRKKKKERKHRSESRSRSPSNISESDHERDDSKKKHKKKSKKKKHVSRSPSKSSLSGGEEHSKKKKKDKNEQETRKEKANDWASSGSDLSEGELEKKRRLLLQQLEADA</sequence>
<dbReference type="Gene3D" id="1.10.10.440">
    <property type="entry name" value="FF domain"/>
    <property type="match status" value="1"/>
</dbReference>
<dbReference type="SUPFAM" id="SSF81698">
    <property type="entry name" value="FF domain"/>
    <property type="match status" value="1"/>
</dbReference>
<feature type="compositionally biased region" description="Basic and acidic residues" evidence="1">
    <location>
        <begin position="305"/>
        <end position="314"/>
    </location>
</feature>
<protein>
    <submittedName>
        <fullName evidence="3">PRPF40</fullName>
    </submittedName>
</protein>
<dbReference type="Pfam" id="PF01846">
    <property type="entry name" value="FF"/>
    <property type="match status" value="1"/>
</dbReference>
<dbReference type="FunFam" id="1.10.10.440:FF:000016">
    <property type="entry name" value="pre-mRNA-processing factor 40 homolog B isoform X1"/>
    <property type="match status" value="1"/>
</dbReference>
<dbReference type="AlphaFoldDB" id="A0A8S3U6C2"/>
<dbReference type="EMBL" id="CAJPWZ010002583">
    <property type="protein sequence ID" value="CAG2241363.1"/>
    <property type="molecule type" value="Genomic_DNA"/>
</dbReference>
<comment type="caution">
    <text evidence="3">The sequence shown here is derived from an EMBL/GenBank/DDBJ whole genome shotgun (WGS) entry which is preliminary data.</text>
</comment>
<feature type="compositionally biased region" description="Basic residues" evidence="1">
    <location>
        <begin position="315"/>
        <end position="328"/>
    </location>
</feature>
<feature type="domain" description="FF" evidence="2">
    <location>
        <begin position="181"/>
        <end position="238"/>
    </location>
</feature>
<keyword evidence="4" id="KW-1185">Reference proteome</keyword>
<feature type="compositionally biased region" description="Basic residues" evidence="1">
    <location>
        <begin position="280"/>
        <end position="293"/>
    </location>
</feature>
<dbReference type="OrthoDB" id="187617at2759"/>
<name>A0A8S3U6C2_MYTED</name>
<feature type="region of interest" description="Disordered" evidence="1">
    <location>
        <begin position="18"/>
        <end position="82"/>
    </location>
</feature>
<proteinExistence type="predicted"/>
<evidence type="ECO:0000256" key="1">
    <source>
        <dbReference type="SAM" id="MobiDB-lite"/>
    </source>
</evidence>
<dbReference type="Pfam" id="PF25432">
    <property type="entry name" value="FF_PRPF40A"/>
    <property type="match status" value="1"/>
</dbReference>
<dbReference type="SMART" id="SM00441">
    <property type="entry name" value="FF"/>
    <property type="match status" value="1"/>
</dbReference>
<evidence type="ECO:0000313" key="4">
    <source>
        <dbReference type="Proteomes" id="UP000683360"/>
    </source>
</evidence>
<dbReference type="Proteomes" id="UP000683360">
    <property type="component" value="Unassembled WGS sequence"/>
</dbReference>
<feature type="compositionally biased region" description="Polar residues" evidence="1">
    <location>
        <begin position="64"/>
        <end position="73"/>
    </location>
</feature>
<gene>
    <name evidence="3" type="ORF">MEDL_53564</name>
</gene>
<dbReference type="PROSITE" id="PS51676">
    <property type="entry name" value="FF"/>
    <property type="match status" value="1"/>
</dbReference>
<feature type="compositionally biased region" description="Basic residues" evidence="1">
    <location>
        <begin position="245"/>
        <end position="265"/>
    </location>
</feature>
<feature type="compositionally biased region" description="Low complexity" evidence="1">
    <location>
        <begin position="266"/>
        <end position="279"/>
    </location>
</feature>
<feature type="region of interest" description="Disordered" evidence="1">
    <location>
        <begin position="243"/>
        <end position="377"/>
    </location>
</feature>
<feature type="compositionally biased region" description="Basic and acidic residues" evidence="1">
    <location>
        <begin position="339"/>
        <end position="361"/>
    </location>
</feature>
<accession>A0A8S3U6C2</accession>
<organism evidence="3 4">
    <name type="scientific">Mytilus edulis</name>
    <name type="common">Blue mussel</name>
    <dbReference type="NCBI Taxonomy" id="6550"/>
    <lineage>
        <taxon>Eukaryota</taxon>
        <taxon>Metazoa</taxon>
        <taxon>Spiralia</taxon>
        <taxon>Lophotrochozoa</taxon>
        <taxon>Mollusca</taxon>
        <taxon>Bivalvia</taxon>
        <taxon>Autobranchia</taxon>
        <taxon>Pteriomorphia</taxon>
        <taxon>Mytilida</taxon>
        <taxon>Mytiloidea</taxon>
        <taxon>Mytilidae</taxon>
        <taxon>Mytilinae</taxon>
        <taxon>Mytilus</taxon>
    </lineage>
</organism>